<feature type="transmembrane region" description="Helical" evidence="19">
    <location>
        <begin position="568"/>
        <end position="601"/>
    </location>
</feature>
<keyword evidence="14" id="KW-0325">Glycoprotein</keyword>
<feature type="transmembrane region" description="Helical" evidence="19">
    <location>
        <begin position="144"/>
        <end position="164"/>
    </location>
</feature>
<comment type="caution">
    <text evidence="23">The sequence shown here is derived from an EMBL/GenBank/DDBJ whole genome shotgun (WGS) entry which is preliminary data.</text>
</comment>
<feature type="compositionally biased region" description="Acidic residues" evidence="18">
    <location>
        <begin position="907"/>
        <end position="917"/>
    </location>
</feature>
<feature type="transmembrane region" description="Helical" evidence="19">
    <location>
        <begin position="384"/>
        <end position="404"/>
    </location>
</feature>
<dbReference type="GO" id="GO:0055064">
    <property type="term" value="P:chloride ion homeostasis"/>
    <property type="evidence" value="ECO:0007669"/>
    <property type="project" value="TreeGrafter"/>
</dbReference>
<dbReference type="Pfam" id="PF08403">
    <property type="entry name" value="AA_permease_N"/>
    <property type="match status" value="1"/>
</dbReference>
<evidence type="ECO:0000313" key="24">
    <source>
        <dbReference type="Proteomes" id="UP000225706"/>
    </source>
</evidence>
<sequence length="1116" mass="123692">MEEQPVSTEPSSDAPSLRFNVNQVKLDLPEENADEGRDSSPRMTFPDSETPNRPLSSLDATNTIGYATHDAVPMTVFYRNDNSQSNTAKKSRPTLKELRKGFEEDHEQQDEHQSVDEVENGDVGTDDIGIQIKKDKKVKVAPKFGWLKGVMLRCLLNIWGVMLYLRLSWVAGQAGIAWSTVIIVLSAVVTMFTTLSMSAVCTNGEVKGGGAYYLISRSLGPEFGGSIGLIFSVANAVAVALYVVGFAETIKDLIKENGGDVDLIGELNIIRIVGIGTVILLLCVTLVGLEWVVRTQMFLLCILVVSIVDVIIGTAIGPQNETARAKGFIGLDLNLFKTNFGPAYREGENFFSVFAVFFPAATGILAGVNISGDLKDAQKAIPKGTLWAILISTIIYILLDWLAAACVLRDASGVVLAVVNETLNATGAPAQHCSVDFSCPYGLMNDFQVMEKISAWGPIVTGGIFAATLSSALASLVGAPKTFQALCKDNIFPGIHYFGTGVGPGDEPRRGYILTFLIAGAFIAIGELNIIAPVISNFFLMSYALINYAVFAASLGKSPGWRPSFKYYNMWVSLVGAMVCIVIMFLINWWAALLTIVIIIALYKYVDYKKPEVNWGSSAQAYTYIRALRFTNRLNTVEDHVKNFRPQCLVLTGSPSSRPDLVHLVSHITRNRGLMVCGQVKLGDFGAVSGYEDAWLKQSKIRAFHTICTAPSFQEGVRVMLQTVGLGKMKPNTVILGFKRDWKKLCKTEQGRKEVQEYVNVVNDAFDLNFAVSILRFRGELDLKELATYAEEDWLAEEEAGEILPELHASDTLDAPDEGPNSPEKVNEVAGTEPYHTRQQSFEEYQLDLVKNKRELGQDENSMDTEKKKLVTDQGKGEEPRKKDEEESSYVVNKGKFKVTVSKTMSEEENHEPDDKVDETTRLTDPVAPVKPEETTQEEAFKEKPKGTIDVWWLFDDGGLTILIPYLLSIHRYWKDCKLRIFTPASTHALKSNELRMATLLKRFRIDFTSVVEVEGMNAEPSTLSVQNFMKLPVKEVFPDLEALEKDRKTMRNIRLGELIRLHSKDAKLIVLTLPVPKVEMTSPLLYMSWLEVLSAASPPVLMVRGNQQNVLTFYS</sequence>
<feature type="region of interest" description="Disordered" evidence="18">
    <location>
        <begin position="903"/>
        <end position="922"/>
    </location>
</feature>
<keyword evidence="10 19" id="KW-1133">Transmembrane helix</keyword>
<reference evidence="24" key="1">
    <citation type="journal article" date="2017" name="bioRxiv">
        <title>Comparative analysis of the genomes of Stylophora pistillata and Acropora digitifera provides evidence for extensive differences between species of corals.</title>
        <authorList>
            <person name="Voolstra C.R."/>
            <person name="Li Y."/>
            <person name="Liew Y.J."/>
            <person name="Baumgarten S."/>
            <person name="Zoccola D."/>
            <person name="Flot J.-F."/>
            <person name="Tambutte S."/>
            <person name="Allemand D."/>
            <person name="Aranda M."/>
        </authorList>
    </citation>
    <scope>NUCLEOTIDE SEQUENCE [LARGE SCALE GENOMIC DNA]</scope>
</reference>
<dbReference type="Gene3D" id="1.20.1740.10">
    <property type="entry name" value="Amino acid/polyamine transporter I"/>
    <property type="match status" value="1"/>
</dbReference>
<dbReference type="PRINTS" id="PR01207">
    <property type="entry name" value="NAKCLTRNSPRT"/>
</dbReference>
<comment type="subcellular location">
    <subcellularLocation>
        <location evidence="1">Cell membrane</location>
        <topology evidence="1">Multi-pass membrane protein</topology>
    </subcellularLocation>
</comment>
<feature type="transmembrane region" description="Helical" evidence="19">
    <location>
        <begin position="453"/>
        <end position="478"/>
    </location>
</feature>
<dbReference type="GO" id="GO:1990573">
    <property type="term" value="P:potassium ion import across plasma membrane"/>
    <property type="evidence" value="ECO:0007669"/>
    <property type="project" value="TreeGrafter"/>
</dbReference>
<evidence type="ECO:0000256" key="11">
    <source>
        <dbReference type="ARBA" id="ARBA00023053"/>
    </source>
</evidence>
<feature type="transmembrane region" description="Helical" evidence="19">
    <location>
        <begin position="512"/>
        <end position="532"/>
    </location>
</feature>
<feature type="region of interest" description="Disordered" evidence="18">
    <location>
        <begin position="810"/>
        <end position="832"/>
    </location>
</feature>
<dbReference type="GO" id="GO:0005886">
    <property type="term" value="C:plasma membrane"/>
    <property type="evidence" value="ECO:0007669"/>
    <property type="project" value="UniProtKB-SubCell"/>
</dbReference>
<evidence type="ECO:0000313" key="23">
    <source>
        <dbReference type="EMBL" id="PFX20481.1"/>
    </source>
</evidence>
<keyword evidence="7 19" id="KW-0812">Transmembrane</keyword>
<feature type="transmembrane region" description="Helical" evidence="19">
    <location>
        <begin position="538"/>
        <end position="556"/>
    </location>
</feature>
<evidence type="ECO:0000256" key="15">
    <source>
        <dbReference type="ARBA" id="ARBA00023201"/>
    </source>
</evidence>
<keyword evidence="16" id="KW-0868">Chloride</keyword>
<evidence type="ECO:0000259" key="21">
    <source>
        <dbReference type="Pfam" id="PF03522"/>
    </source>
</evidence>
<evidence type="ECO:0000256" key="9">
    <source>
        <dbReference type="ARBA" id="ARBA00022958"/>
    </source>
</evidence>
<evidence type="ECO:0000256" key="10">
    <source>
        <dbReference type="ARBA" id="ARBA00022989"/>
    </source>
</evidence>
<evidence type="ECO:0000259" key="20">
    <source>
        <dbReference type="Pfam" id="PF00324"/>
    </source>
</evidence>
<gene>
    <name evidence="23" type="primary">Slc12a2</name>
    <name evidence="23" type="ORF">AWC38_SpisGene15062</name>
</gene>
<keyword evidence="6" id="KW-0597">Phosphoprotein</keyword>
<dbReference type="OrthoDB" id="2020542at2759"/>
<feature type="compositionally biased region" description="Basic and acidic residues" evidence="18">
    <location>
        <begin position="864"/>
        <end position="885"/>
    </location>
</feature>
<accession>A0A2B4RSA8</accession>
<evidence type="ECO:0000256" key="1">
    <source>
        <dbReference type="ARBA" id="ARBA00004651"/>
    </source>
</evidence>
<dbReference type="InterPro" id="IPR018491">
    <property type="entry name" value="SLC12_C"/>
</dbReference>
<dbReference type="PANTHER" id="PTHR11827:SF103">
    <property type="entry name" value="SODIUM CHLORIDE COTRANSPORTER 69, ISOFORM E"/>
    <property type="match status" value="1"/>
</dbReference>
<evidence type="ECO:0000256" key="4">
    <source>
        <dbReference type="ARBA" id="ARBA00022475"/>
    </source>
</evidence>
<feature type="domain" description="SLC12A transporter C-terminal" evidence="21">
    <location>
        <begin position="658"/>
        <end position="1116"/>
    </location>
</feature>
<feature type="domain" description="Amino acid permease/ SLC12A" evidence="20">
    <location>
        <begin position="149"/>
        <end position="649"/>
    </location>
</feature>
<keyword evidence="3" id="KW-0813">Transport</keyword>
<comment type="similarity">
    <text evidence="2">Belongs to the SLC12A transporter family.</text>
</comment>
<evidence type="ECO:0000256" key="12">
    <source>
        <dbReference type="ARBA" id="ARBA00023065"/>
    </source>
</evidence>
<keyword evidence="12" id="KW-0406">Ion transport</keyword>
<keyword evidence="8" id="KW-0769">Symport</keyword>
<evidence type="ECO:0000256" key="13">
    <source>
        <dbReference type="ARBA" id="ARBA00023136"/>
    </source>
</evidence>
<feature type="compositionally biased region" description="Polar residues" evidence="18">
    <location>
        <begin position="47"/>
        <end position="60"/>
    </location>
</feature>
<dbReference type="InterPro" id="IPR013612">
    <property type="entry name" value="AA_permease_N"/>
</dbReference>
<feature type="compositionally biased region" description="Polar residues" evidence="18">
    <location>
        <begin position="1"/>
        <end position="23"/>
    </location>
</feature>
<dbReference type="Proteomes" id="UP000225706">
    <property type="component" value="Unassembled WGS sequence"/>
</dbReference>
<evidence type="ECO:0000256" key="17">
    <source>
        <dbReference type="ARBA" id="ARBA00048452"/>
    </source>
</evidence>
<feature type="transmembrane region" description="Helical" evidence="19">
    <location>
        <begin position="223"/>
        <end position="247"/>
    </location>
</feature>
<dbReference type="GO" id="GO:0055078">
    <property type="term" value="P:sodium ion homeostasis"/>
    <property type="evidence" value="ECO:0007669"/>
    <property type="project" value="TreeGrafter"/>
</dbReference>
<dbReference type="GO" id="GO:0055075">
    <property type="term" value="P:potassium ion homeostasis"/>
    <property type="evidence" value="ECO:0007669"/>
    <property type="project" value="TreeGrafter"/>
</dbReference>
<keyword evidence="4" id="KW-1003">Cell membrane</keyword>
<dbReference type="InterPro" id="IPR004842">
    <property type="entry name" value="SLC12A_fam"/>
</dbReference>
<dbReference type="NCBIfam" id="TIGR00930">
    <property type="entry name" value="2a30"/>
    <property type="match status" value="1"/>
</dbReference>
<evidence type="ECO:0000256" key="8">
    <source>
        <dbReference type="ARBA" id="ARBA00022847"/>
    </source>
</evidence>
<dbReference type="InterPro" id="IPR004841">
    <property type="entry name" value="AA-permease/SLC12A_dom"/>
</dbReference>
<feature type="transmembrane region" description="Helical" evidence="19">
    <location>
        <begin position="296"/>
        <end position="316"/>
    </location>
</feature>
<feature type="transmembrane region" description="Helical" evidence="19">
    <location>
        <begin position="176"/>
        <end position="202"/>
    </location>
</feature>
<name>A0A2B4RSA8_STYPI</name>
<keyword evidence="5" id="KW-0633">Potassium transport</keyword>
<feature type="domain" description="Amino acid permease N-terminal" evidence="22">
    <location>
        <begin position="61"/>
        <end position="122"/>
    </location>
</feature>
<dbReference type="FunFam" id="1.20.1740.10:FF:000022">
    <property type="entry name" value="Bumetanide-sensitive na-k-cl cotransport protein"/>
    <property type="match status" value="1"/>
</dbReference>
<protein>
    <submittedName>
        <fullName evidence="23">Solute carrier family 12 member 2</fullName>
    </submittedName>
</protein>
<feature type="transmembrane region" description="Helical" evidence="19">
    <location>
        <begin position="350"/>
        <end position="372"/>
    </location>
</feature>
<dbReference type="Pfam" id="PF00324">
    <property type="entry name" value="AA_permease"/>
    <property type="match status" value="1"/>
</dbReference>
<dbReference type="AlphaFoldDB" id="A0A2B4RSA8"/>
<dbReference type="PANTHER" id="PTHR11827">
    <property type="entry name" value="SOLUTE CARRIER FAMILY 12, CATION COTRANSPORTERS"/>
    <property type="match status" value="1"/>
</dbReference>
<comment type="catalytic activity">
    <reaction evidence="17">
        <text>K(+)(out) + 2 chloride(out) + Na(+)(out) = K(+)(in) + 2 chloride(in) + Na(+)(in)</text>
        <dbReference type="Rhea" id="RHEA:72395"/>
        <dbReference type="ChEBI" id="CHEBI:17996"/>
        <dbReference type="ChEBI" id="CHEBI:29101"/>
        <dbReference type="ChEBI" id="CHEBI:29103"/>
    </reaction>
    <physiologicalReaction direction="left-to-right" evidence="17">
        <dbReference type="Rhea" id="RHEA:72396"/>
    </physiologicalReaction>
</comment>
<evidence type="ECO:0000256" key="19">
    <source>
        <dbReference type="SAM" id="Phobius"/>
    </source>
</evidence>
<evidence type="ECO:0000256" key="2">
    <source>
        <dbReference type="ARBA" id="ARBA00010593"/>
    </source>
</evidence>
<dbReference type="GO" id="GO:0008511">
    <property type="term" value="F:sodium:potassium:chloride symporter activity"/>
    <property type="evidence" value="ECO:0007669"/>
    <property type="project" value="TreeGrafter"/>
</dbReference>
<evidence type="ECO:0000259" key="22">
    <source>
        <dbReference type="Pfam" id="PF08403"/>
    </source>
</evidence>
<evidence type="ECO:0000256" key="16">
    <source>
        <dbReference type="ARBA" id="ARBA00023214"/>
    </source>
</evidence>
<keyword evidence="11" id="KW-0915">Sodium</keyword>
<organism evidence="23 24">
    <name type="scientific">Stylophora pistillata</name>
    <name type="common">Smooth cauliflower coral</name>
    <dbReference type="NCBI Taxonomy" id="50429"/>
    <lineage>
        <taxon>Eukaryota</taxon>
        <taxon>Metazoa</taxon>
        <taxon>Cnidaria</taxon>
        <taxon>Anthozoa</taxon>
        <taxon>Hexacorallia</taxon>
        <taxon>Scleractinia</taxon>
        <taxon>Astrocoeniina</taxon>
        <taxon>Pocilloporidae</taxon>
        <taxon>Stylophora</taxon>
    </lineage>
</organism>
<evidence type="ECO:0000256" key="18">
    <source>
        <dbReference type="SAM" id="MobiDB-lite"/>
    </source>
</evidence>
<feature type="region of interest" description="Disordered" evidence="18">
    <location>
        <begin position="1"/>
        <end position="60"/>
    </location>
</feature>
<keyword evidence="9" id="KW-0630">Potassium</keyword>
<dbReference type="EMBL" id="LSMT01000315">
    <property type="protein sequence ID" value="PFX20481.1"/>
    <property type="molecule type" value="Genomic_DNA"/>
</dbReference>
<keyword evidence="13 19" id="KW-0472">Membrane</keyword>
<evidence type="ECO:0000256" key="6">
    <source>
        <dbReference type="ARBA" id="ARBA00022553"/>
    </source>
</evidence>
<dbReference type="InterPro" id="IPR002443">
    <property type="entry name" value="SLC12A1/SLC12A2"/>
</dbReference>
<evidence type="ECO:0000256" key="3">
    <source>
        <dbReference type="ARBA" id="ARBA00022448"/>
    </source>
</evidence>
<dbReference type="Pfam" id="PF03522">
    <property type="entry name" value="SLC12"/>
    <property type="match status" value="1"/>
</dbReference>
<feature type="region of interest" description="Disordered" evidence="18">
    <location>
        <begin position="855"/>
        <end position="889"/>
    </location>
</feature>
<evidence type="ECO:0000256" key="7">
    <source>
        <dbReference type="ARBA" id="ARBA00022692"/>
    </source>
</evidence>
<proteinExistence type="inferred from homology"/>
<dbReference type="GO" id="GO:0006884">
    <property type="term" value="P:cell volume homeostasis"/>
    <property type="evidence" value="ECO:0007669"/>
    <property type="project" value="TreeGrafter"/>
</dbReference>
<evidence type="ECO:0000256" key="14">
    <source>
        <dbReference type="ARBA" id="ARBA00023180"/>
    </source>
</evidence>
<dbReference type="STRING" id="50429.A0A2B4RSA8"/>
<keyword evidence="24" id="KW-1185">Reference proteome</keyword>
<evidence type="ECO:0000256" key="5">
    <source>
        <dbReference type="ARBA" id="ARBA00022538"/>
    </source>
</evidence>
<keyword evidence="15" id="KW-0739">Sodium transport</keyword>
<feature type="transmembrane region" description="Helical" evidence="19">
    <location>
        <begin position="267"/>
        <end position="289"/>
    </location>
</feature>